<name>A0A1H3X0A9_9BACT</name>
<evidence type="ECO:0000256" key="19">
    <source>
        <dbReference type="PIRSR" id="PIRSR006135-2"/>
    </source>
</evidence>
<evidence type="ECO:0000256" key="10">
    <source>
        <dbReference type="ARBA" id="ARBA00022573"/>
    </source>
</evidence>
<dbReference type="Gene3D" id="3.40.50.300">
    <property type="entry name" value="P-loop containing nucleotide triphosphate hydrolases"/>
    <property type="match status" value="1"/>
</dbReference>
<comment type="catalytic activity">
    <reaction evidence="1">
        <text>adenosylcob(III)inamide + ATP = adenosylcob(III)inamide phosphate + ADP + H(+)</text>
        <dbReference type="Rhea" id="RHEA:15769"/>
        <dbReference type="ChEBI" id="CHEBI:2480"/>
        <dbReference type="ChEBI" id="CHEBI:15378"/>
        <dbReference type="ChEBI" id="CHEBI:30616"/>
        <dbReference type="ChEBI" id="CHEBI:58502"/>
        <dbReference type="ChEBI" id="CHEBI:456216"/>
        <dbReference type="EC" id="2.7.1.156"/>
    </reaction>
</comment>
<keyword evidence="14" id="KW-0067">ATP-binding</keyword>
<dbReference type="STRING" id="37625.SAMN05660420_00769"/>
<evidence type="ECO:0000256" key="6">
    <source>
        <dbReference type="ARBA" id="ARBA00005159"/>
    </source>
</evidence>
<evidence type="ECO:0000256" key="16">
    <source>
        <dbReference type="ARBA" id="ARBA00029570"/>
    </source>
</evidence>
<protein>
    <recommendedName>
        <fullName evidence="16">Adenosylcobinamide kinase</fullName>
        <ecNumber evidence="8">2.7.1.156</ecNumber>
        <ecNumber evidence="9">2.7.7.62</ecNumber>
    </recommendedName>
    <alternativeName>
        <fullName evidence="17">Adenosylcobinamide-phosphate guanylyltransferase</fullName>
    </alternativeName>
</protein>
<dbReference type="GO" id="GO:0009236">
    <property type="term" value="P:cobalamin biosynthetic process"/>
    <property type="evidence" value="ECO:0007669"/>
    <property type="project" value="UniProtKB-UniPathway"/>
</dbReference>
<feature type="binding site" evidence="19">
    <location>
        <begin position="9"/>
        <end position="16"/>
    </location>
    <ligand>
        <name>GTP</name>
        <dbReference type="ChEBI" id="CHEBI:37565"/>
    </ligand>
</feature>
<dbReference type="GO" id="GO:0008820">
    <property type="term" value="F:cobinamide phosphate guanylyltransferase activity"/>
    <property type="evidence" value="ECO:0007669"/>
    <property type="project" value="UniProtKB-EC"/>
</dbReference>
<dbReference type="NCBIfam" id="NF004469">
    <property type="entry name" value="PRK05800.1"/>
    <property type="match status" value="1"/>
</dbReference>
<keyword evidence="20" id="KW-0548">Nucleotidyltransferase</keyword>
<evidence type="ECO:0000313" key="20">
    <source>
        <dbReference type="EMBL" id="SDZ92885.1"/>
    </source>
</evidence>
<dbReference type="EC" id="2.7.7.62" evidence="9"/>
<sequence>MNKLIYVSGGCRSGKSHYAQQRLESLPGKRAYLATCPQIDAEMEQRIVKHQQQRAHKGWETIEAPLDLAGAIEQAHGFDFLLVDCLTLWVNNLLYEAEQQGIILTEEAISHRGVELVNACRKTNQTIIFVSNELGMGLVPADPVSRRYRDCLGRCNQTLATRADEVVFMVSGLPLILKEG</sequence>
<dbReference type="RefSeq" id="WP_092344906.1">
    <property type="nucleotide sequence ID" value="NZ_FNQN01000002.1"/>
</dbReference>
<dbReference type="PIRSF" id="PIRSF006135">
    <property type="entry name" value="CobU"/>
    <property type="match status" value="1"/>
</dbReference>
<feature type="binding site" evidence="19">
    <location>
        <position position="84"/>
    </location>
    <ligand>
        <name>GTP</name>
        <dbReference type="ChEBI" id="CHEBI:37565"/>
    </ligand>
</feature>
<dbReference type="InterPro" id="IPR027417">
    <property type="entry name" value="P-loop_NTPase"/>
</dbReference>
<keyword evidence="15 19" id="KW-0342">GTP-binding</keyword>
<comment type="catalytic activity">
    <reaction evidence="3">
        <text>adenosylcob(III)inamide + GTP = adenosylcob(III)inamide phosphate + GDP + H(+)</text>
        <dbReference type="Rhea" id="RHEA:15765"/>
        <dbReference type="ChEBI" id="CHEBI:2480"/>
        <dbReference type="ChEBI" id="CHEBI:15378"/>
        <dbReference type="ChEBI" id="CHEBI:37565"/>
        <dbReference type="ChEBI" id="CHEBI:58189"/>
        <dbReference type="ChEBI" id="CHEBI:58502"/>
        <dbReference type="EC" id="2.7.1.156"/>
    </reaction>
</comment>
<evidence type="ECO:0000256" key="15">
    <source>
        <dbReference type="ARBA" id="ARBA00023134"/>
    </source>
</evidence>
<keyword evidence="10" id="KW-0169">Cobalamin biosynthesis</keyword>
<keyword evidence="21" id="KW-1185">Reference proteome</keyword>
<dbReference type="SUPFAM" id="SSF52540">
    <property type="entry name" value="P-loop containing nucleoside triphosphate hydrolases"/>
    <property type="match status" value="1"/>
</dbReference>
<evidence type="ECO:0000256" key="1">
    <source>
        <dbReference type="ARBA" id="ARBA00000312"/>
    </source>
</evidence>
<evidence type="ECO:0000256" key="4">
    <source>
        <dbReference type="ARBA" id="ARBA00003889"/>
    </source>
</evidence>
<dbReference type="GO" id="GO:0043752">
    <property type="term" value="F:adenosylcobinamide kinase activity"/>
    <property type="evidence" value="ECO:0007669"/>
    <property type="project" value="UniProtKB-EC"/>
</dbReference>
<evidence type="ECO:0000256" key="7">
    <source>
        <dbReference type="ARBA" id="ARBA00007490"/>
    </source>
</evidence>
<dbReference type="EMBL" id="FNQN01000002">
    <property type="protein sequence ID" value="SDZ92885.1"/>
    <property type="molecule type" value="Genomic_DNA"/>
</dbReference>
<dbReference type="OrthoDB" id="9788370at2"/>
<keyword evidence="13 20" id="KW-0418">Kinase</keyword>
<keyword evidence="12 19" id="KW-0547">Nucleotide-binding</keyword>
<evidence type="ECO:0000256" key="14">
    <source>
        <dbReference type="ARBA" id="ARBA00022840"/>
    </source>
</evidence>
<evidence type="ECO:0000256" key="8">
    <source>
        <dbReference type="ARBA" id="ARBA00012016"/>
    </source>
</evidence>
<comment type="similarity">
    <text evidence="7">Belongs to the CobU/CobP family.</text>
</comment>
<dbReference type="InterPro" id="IPR003203">
    <property type="entry name" value="CobU/CobP"/>
</dbReference>
<dbReference type="UniPathway" id="UPA00148">
    <property type="reaction ID" value="UER00236"/>
</dbReference>
<feature type="active site" description="GMP-histidine intermediate" evidence="18">
    <location>
        <position position="50"/>
    </location>
</feature>
<evidence type="ECO:0000256" key="9">
    <source>
        <dbReference type="ARBA" id="ARBA00012523"/>
    </source>
</evidence>
<accession>A0A1H3X0A9</accession>
<organism evidence="20 21">
    <name type="scientific">Desulfuromusa kysingii</name>
    <dbReference type="NCBI Taxonomy" id="37625"/>
    <lineage>
        <taxon>Bacteria</taxon>
        <taxon>Pseudomonadati</taxon>
        <taxon>Thermodesulfobacteriota</taxon>
        <taxon>Desulfuromonadia</taxon>
        <taxon>Desulfuromonadales</taxon>
        <taxon>Geopsychrobacteraceae</taxon>
        <taxon>Desulfuromusa</taxon>
    </lineage>
</organism>
<gene>
    <name evidence="20" type="ORF">SAMN05660420_00769</name>
</gene>
<dbReference type="EC" id="2.7.1.156" evidence="8"/>
<evidence type="ECO:0000256" key="3">
    <source>
        <dbReference type="ARBA" id="ARBA00001522"/>
    </source>
</evidence>
<evidence type="ECO:0000256" key="17">
    <source>
        <dbReference type="ARBA" id="ARBA00030571"/>
    </source>
</evidence>
<evidence type="ECO:0000313" key="21">
    <source>
        <dbReference type="Proteomes" id="UP000199409"/>
    </source>
</evidence>
<comment type="function">
    <text evidence="4">Catalyzes ATP-dependent phosphorylation of adenosylcobinamide and addition of GMP to adenosylcobinamide phosphate.</text>
</comment>
<reference evidence="20 21" key="1">
    <citation type="submission" date="2016-10" db="EMBL/GenBank/DDBJ databases">
        <authorList>
            <person name="de Groot N.N."/>
        </authorList>
    </citation>
    <scope>NUCLEOTIDE SEQUENCE [LARGE SCALE GENOMIC DNA]</scope>
    <source>
        <strain evidence="20 21">DSM 7343</strain>
    </source>
</reference>
<evidence type="ECO:0000256" key="18">
    <source>
        <dbReference type="PIRSR" id="PIRSR006135-1"/>
    </source>
</evidence>
<dbReference type="AlphaFoldDB" id="A0A1H3X0A9"/>
<evidence type="ECO:0000256" key="5">
    <source>
        <dbReference type="ARBA" id="ARBA00004692"/>
    </source>
</evidence>
<comment type="pathway">
    <text evidence="6">Cofactor biosynthesis; adenosylcobalamin biosynthesis; adenosylcobalamin from cob(II)yrinate a,c-diamide: step 5/7.</text>
</comment>
<evidence type="ECO:0000256" key="12">
    <source>
        <dbReference type="ARBA" id="ARBA00022741"/>
    </source>
</evidence>
<comment type="pathway">
    <text evidence="5">Cofactor biosynthesis; adenosylcobalamin biosynthesis; adenosylcobalamin from cob(II)yrinate a,c-diamide: step 6/7.</text>
</comment>
<feature type="binding site" evidence="19">
    <location>
        <position position="63"/>
    </location>
    <ligand>
        <name>GTP</name>
        <dbReference type="ChEBI" id="CHEBI:37565"/>
    </ligand>
</feature>
<proteinExistence type="inferred from homology"/>
<keyword evidence="11 20" id="KW-0808">Transferase</keyword>
<dbReference type="PANTHER" id="PTHR34848:SF1">
    <property type="entry name" value="BIFUNCTIONAL ADENOSYLCOBALAMIN BIOSYNTHESIS PROTEIN COBU"/>
    <property type="match status" value="1"/>
</dbReference>
<dbReference type="PANTHER" id="PTHR34848">
    <property type="match status" value="1"/>
</dbReference>
<evidence type="ECO:0000256" key="13">
    <source>
        <dbReference type="ARBA" id="ARBA00022777"/>
    </source>
</evidence>
<comment type="catalytic activity">
    <reaction evidence="2">
        <text>adenosylcob(III)inamide phosphate + GTP + H(+) = adenosylcob(III)inamide-GDP + diphosphate</text>
        <dbReference type="Rhea" id="RHEA:22712"/>
        <dbReference type="ChEBI" id="CHEBI:15378"/>
        <dbReference type="ChEBI" id="CHEBI:33019"/>
        <dbReference type="ChEBI" id="CHEBI:37565"/>
        <dbReference type="ChEBI" id="CHEBI:58502"/>
        <dbReference type="ChEBI" id="CHEBI:60487"/>
        <dbReference type="EC" id="2.7.7.62"/>
    </reaction>
</comment>
<dbReference type="GO" id="GO:0005524">
    <property type="term" value="F:ATP binding"/>
    <property type="evidence" value="ECO:0007669"/>
    <property type="project" value="UniProtKB-KW"/>
</dbReference>
<dbReference type="Pfam" id="PF02283">
    <property type="entry name" value="CobU"/>
    <property type="match status" value="1"/>
</dbReference>
<dbReference type="CDD" id="cd00544">
    <property type="entry name" value="CobU"/>
    <property type="match status" value="1"/>
</dbReference>
<evidence type="ECO:0000256" key="2">
    <source>
        <dbReference type="ARBA" id="ARBA00000711"/>
    </source>
</evidence>
<evidence type="ECO:0000256" key="11">
    <source>
        <dbReference type="ARBA" id="ARBA00022679"/>
    </source>
</evidence>
<dbReference type="Proteomes" id="UP000199409">
    <property type="component" value="Unassembled WGS sequence"/>
</dbReference>
<dbReference type="GO" id="GO:0005525">
    <property type="term" value="F:GTP binding"/>
    <property type="evidence" value="ECO:0007669"/>
    <property type="project" value="UniProtKB-KW"/>
</dbReference>